<comment type="similarity">
    <text evidence="2">Belongs to the class-V pyridoxal-phosphate-dependent aminotransferase family. Csd subfamily.</text>
</comment>
<proteinExistence type="inferred from homology"/>
<keyword evidence="4" id="KW-0663">Pyridoxal phosphate</keyword>
<dbReference type="InterPro" id="IPR015421">
    <property type="entry name" value="PyrdxlP-dep_Trfase_major"/>
</dbReference>
<evidence type="ECO:0000256" key="4">
    <source>
        <dbReference type="ARBA" id="ARBA00022898"/>
    </source>
</evidence>
<evidence type="ECO:0000256" key="3">
    <source>
        <dbReference type="ARBA" id="ARBA00012239"/>
    </source>
</evidence>
<dbReference type="SUPFAM" id="SSF53383">
    <property type="entry name" value="PLP-dependent transferases"/>
    <property type="match status" value="1"/>
</dbReference>
<dbReference type="AlphaFoldDB" id="A0A5K7XCW5"/>
<evidence type="ECO:0000256" key="5">
    <source>
        <dbReference type="ARBA" id="ARBA00050776"/>
    </source>
</evidence>
<accession>A0A5K7XCW5</accession>
<organism evidence="7 8">
    <name type="scientific">Lacipirellula parvula</name>
    <dbReference type="NCBI Taxonomy" id="2650471"/>
    <lineage>
        <taxon>Bacteria</taxon>
        <taxon>Pseudomonadati</taxon>
        <taxon>Planctomycetota</taxon>
        <taxon>Planctomycetia</taxon>
        <taxon>Pirellulales</taxon>
        <taxon>Lacipirellulaceae</taxon>
        <taxon>Lacipirellula</taxon>
    </lineage>
</organism>
<sequence>MVSELGVGDASHKHFFGELTLGLSSSTMRIYLDNAATSWPKPDAVYAAVDRYQREIGIAAGRGGYNDAIEAQRIVEAARREIAALIGAPNPSHIIHGCNGTDSLNLAIHGTLRPGDHVVASVTDHNSVLRPLADATRLRDVTVTYVGCNGQGLIDPDDVRRAIRPETRIVIATHASNVTGAIQPLAEIAAVTKSADKLLMVDASQSAGHVDIDVTALQADLLAASGHKGLLGPAATGFLFIRDGVEKLVHPIRQGGTGFESQLDRMPDELPTRYEAGSLNGPGLAGLVEAVRYLRQRTITAVCAHEQMLVERLWNGLAALGTVRLYGPPPSPLRGPVVSFSVEGYDPQEFSAALDAARGIQARAGLHCAPRMHQALGTFDSGGLVRMSVGWATTVEEIDEVLAVATAVATA</sequence>
<dbReference type="PIRSF" id="PIRSF005572">
    <property type="entry name" value="NifS"/>
    <property type="match status" value="1"/>
</dbReference>
<dbReference type="InterPro" id="IPR000192">
    <property type="entry name" value="Aminotrans_V_dom"/>
</dbReference>
<dbReference type="InterPro" id="IPR010969">
    <property type="entry name" value="Cys_dSase-rel_unknwn_funct"/>
</dbReference>
<reference evidence="8" key="1">
    <citation type="submission" date="2019-10" db="EMBL/GenBank/DDBJ databases">
        <title>Lacipirellula parvula gen. nov., sp. nov., representing a lineage of planctomycetes widespread in freshwater anoxic habitats, and description of the family Lacipirellulaceae.</title>
        <authorList>
            <person name="Dedysh S.N."/>
            <person name="Kulichevskaya I.S."/>
            <person name="Beletsky A.V."/>
            <person name="Rakitin A.L."/>
            <person name="Mardanov A.V."/>
            <person name="Ivanova A.A."/>
            <person name="Saltykova V.X."/>
            <person name="Rijpstra W.I.C."/>
            <person name="Sinninghe Damste J.S."/>
            <person name="Ravin N.V."/>
        </authorList>
    </citation>
    <scope>NUCLEOTIDE SEQUENCE [LARGE SCALE GENOMIC DNA]</scope>
    <source>
        <strain evidence="8">PX69</strain>
    </source>
</reference>
<dbReference type="KEGG" id="lpav:PLANPX_2273"/>
<evidence type="ECO:0000313" key="7">
    <source>
        <dbReference type="EMBL" id="BBO32661.1"/>
    </source>
</evidence>
<dbReference type="PANTHER" id="PTHR43586">
    <property type="entry name" value="CYSTEINE DESULFURASE"/>
    <property type="match status" value="1"/>
</dbReference>
<dbReference type="EMBL" id="AP021861">
    <property type="protein sequence ID" value="BBO32661.1"/>
    <property type="molecule type" value="Genomic_DNA"/>
</dbReference>
<dbReference type="Gene3D" id="3.40.640.10">
    <property type="entry name" value="Type I PLP-dependent aspartate aminotransferase-like (Major domain)"/>
    <property type="match status" value="1"/>
</dbReference>
<protein>
    <recommendedName>
        <fullName evidence="3">cysteine desulfurase</fullName>
        <ecNumber evidence="3">2.8.1.7</ecNumber>
    </recommendedName>
</protein>
<gene>
    <name evidence="7" type="ORF">PLANPX_2273</name>
</gene>
<evidence type="ECO:0000259" key="6">
    <source>
        <dbReference type="Pfam" id="PF00266"/>
    </source>
</evidence>
<keyword evidence="8" id="KW-1185">Reference proteome</keyword>
<dbReference type="NCBIfam" id="TIGR01977">
    <property type="entry name" value="am_tr_V_EF2568"/>
    <property type="match status" value="1"/>
</dbReference>
<dbReference type="Pfam" id="PF00266">
    <property type="entry name" value="Aminotran_5"/>
    <property type="match status" value="1"/>
</dbReference>
<evidence type="ECO:0000256" key="1">
    <source>
        <dbReference type="ARBA" id="ARBA00001933"/>
    </source>
</evidence>
<dbReference type="PANTHER" id="PTHR43586:SF4">
    <property type="entry name" value="ISOPENICILLIN N EPIMERASE"/>
    <property type="match status" value="1"/>
</dbReference>
<feature type="domain" description="Aminotransferase class V" evidence="6">
    <location>
        <begin position="30"/>
        <end position="400"/>
    </location>
</feature>
<dbReference type="InterPro" id="IPR015422">
    <property type="entry name" value="PyrdxlP-dep_Trfase_small"/>
</dbReference>
<dbReference type="EC" id="2.8.1.7" evidence="3"/>
<evidence type="ECO:0000256" key="2">
    <source>
        <dbReference type="ARBA" id="ARBA00010447"/>
    </source>
</evidence>
<comment type="cofactor">
    <cofactor evidence="1">
        <name>pyridoxal 5'-phosphate</name>
        <dbReference type="ChEBI" id="CHEBI:597326"/>
    </cofactor>
</comment>
<comment type="catalytic activity">
    <reaction evidence="5">
        <text>(sulfur carrier)-H + L-cysteine = (sulfur carrier)-SH + L-alanine</text>
        <dbReference type="Rhea" id="RHEA:43892"/>
        <dbReference type="Rhea" id="RHEA-COMP:14737"/>
        <dbReference type="Rhea" id="RHEA-COMP:14739"/>
        <dbReference type="ChEBI" id="CHEBI:29917"/>
        <dbReference type="ChEBI" id="CHEBI:35235"/>
        <dbReference type="ChEBI" id="CHEBI:57972"/>
        <dbReference type="ChEBI" id="CHEBI:64428"/>
        <dbReference type="EC" id="2.8.1.7"/>
    </reaction>
</comment>
<keyword evidence="7" id="KW-0808">Transferase</keyword>
<evidence type="ECO:0000313" key="8">
    <source>
        <dbReference type="Proteomes" id="UP000326837"/>
    </source>
</evidence>
<dbReference type="InterPro" id="IPR015424">
    <property type="entry name" value="PyrdxlP-dep_Trfase"/>
</dbReference>
<dbReference type="Gene3D" id="3.90.1150.10">
    <property type="entry name" value="Aspartate Aminotransferase, domain 1"/>
    <property type="match status" value="1"/>
</dbReference>
<dbReference type="GO" id="GO:0031071">
    <property type="term" value="F:cysteine desulfurase activity"/>
    <property type="evidence" value="ECO:0007669"/>
    <property type="project" value="UniProtKB-EC"/>
</dbReference>
<name>A0A5K7XCW5_9BACT</name>
<dbReference type="InterPro" id="IPR016454">
    <property type="entry name" value="Cysteine_dSase"/>
</dbReference>
<dbReference type="Proteomes" id="UP000326837">
    <property type="component" value="Chromosome"/>
</dbReference>